<gene>
    <name evidence="1" type="ORF">F8M41_005973</name>
</gene>
<keyword evidence="2" id="KW-1185">Reference proteome</keyword>
<accession>A0A8H4A465</accession>
<dbReference type="Proteomes" id="UP000439903">
    <property type="component" value="Unassembled WGS sequence"/>
</dbReference>
<proteinExistence type="predicted"/>
<dbReference type="AlphaFoldDB" id="A0A8H4A465"/>
<evidence type="ECO:0000313" key="2">
    <source>
        <dbReference type="Proteomes" id="UP000439903"/>
    </source>
</evidence>
<dbReference type="EMBL" id="WTPW01001581">
    <property type="protein sequence ID" value="KAF0427768.1"/>
    <property type="molecule type" value="Genomic_DNA"/>
</dbReference>
<comment type="caution">
    <text evidence="1">The sequence shown here is derived from an EMBL/GenBank/DDBJ whole genome shotgun (WGS) entry which is preliminary data.</text>
</comment>
<organism evidence="1 2">
    <name type="scientific">Gigaspora margarita</name>
    <dbReference type="NCBI Taxonomy" id="4874"/>
    <lineage>
        <taxon>Eukaryota</taxon>
        <taxon>Fungi</taxon>
        <taxon>Fungi incertae sedis</taxon>
        <taxon>Mucoromycota</taxon>
        <taxon>Glomeromycotina</taxon>
        <taxon>Glomeromycetes</taxon>
        <taxon>Diversisporales</taxon>
        <taxon>Gigasporaceae</taxon>
        <taxon>Gigaspora</taxon>
    </lineage>
</organism>
<protein>
    <submittedName>
        <fullName evidence="1">Uncharacterized protein</fullName>
    </submittedName>
</protein>
<reference evidence="1 2" key="1">
    <citation type="journal article" date="2019" name="Environ. Microbiol.">
        <title>At the nexus of three kingdoms: the genome of the mycorrhizal fungus Gigaspora margarita provides insights into plant, endobacterial and fungal interactions.</title>
        <authorList>
            <person name="Venice F."/>
            <person name="Ghignone S."/>
            <person name="Salvioli di Fossalunga A."/>
            <person name="Amselem J."/>
            <person name="Novero M."/>
            <person name="Xianan X."/>
            <person name="Sedzielewska Toro K."/>
            <person name="Morin E."/>
            <person name="Lipzen A."/>
            <person name="Grigoriev I.V."/>
            <person name="Henrissat B."/>
            <person name="Martin F.M."/>
            <person name="Bonfante P."/>
        </authorList>
    </citation>
    <scope>NUCLEOTIDE SEQUENCE [LARGE SCALE GENOMIC DNA]</scope>
    <source>
        <strain evidence="1 2">BEG34</strain>
    </source>
</reference>
<evidence type="ECO:0000313" key="1">
    <source>
        <dbReference type="EMBL" id="KAF0427768.1"/>
    </source>
</evidence>
<name>A0A8H4A465_GIGMA</name>
<sequence>MNKILIIILFAIFPIVYAKGSYQDCSLYNIYSNVTTVDFDPDPPLFGLPLKFNYFVSGLKPTTTSTSIFFAFFSENANVPFDAHIMQVKSNLTELNLTDLYVHTPLITSDYAIMVALIDDSVGYVNCIMFPRFLG</sequence>